<dbReference type="EMBL" id="GBXM01037652">
    <property type="protein sequence ID" value="JAH70925.1"/>
    <property type="molecule type" value="Transcribed_RNA"/>
</dbReference>
<sequence length="41" mass="4481">MQILFPPVSLAQLNNPLSIVTKGNCVAGCRILFLEGLIHLF</sequence>
<reference evidence="1" key="2">
    <citation type="journal article" date="2015" name="Fish Shellfish Immunol.">
        <title>Early steps in the European eel (Anguilla anguilla)-Vibrio vulnificus interaction in the gills: Role of the RtxA13 toxin.</title>
        <authorList>
            <person name="Callol A."/>
            <person name="Pajuelo D."/>
            <person name="Ebbesson L."/>
            <person name="Teles M."/>
            <person name="MacKenzie S."/>
            <person name="Amaro C."/>
        </authorList>
    </citation>
    <scope>NUCLEOTIDE SEQUENCE</scope>
</reference>
<proteinExistence type="predicted"/>
<reference evidence="1" key="1">
    <citation type="submission" date="2014-11" db="EMBL/GenBank/DDBJ databases">
        <authorList>
            <person name="Amaro Gonzalez C."/>
        </authorList>
    </citation>
    <scope>NUCLEOTIDE SEQUENCE</scope>
</reference>
<protein>
    <submittedName>
        <fullName evidence="1">Uncharacterized protein</fullName>
    </submittedName>
</protein>
<accession>A0A0E9V0G4</accession>
<dbReference type="AlphaFoldDB" id="A0A0E9V0G4"/>
<name>A0A0E9V0G4_ANGAN</name>
<evidence type="ECO:0000313" key="1">
    <source>
        <dbReference type="EMBL" id="JAH70925.1"/>
    </source>
</evidence>
<organism evidence="1">
    <name type="scientific">Anguilla anguilla</name>
    <name type="common">European freshwater eel</name>
    <name type="synonym">Muraena anguilla</name>
    <dbReference type="NCBI Taxonomy" id="7936"/>
    <lineage>
        <taxon>Eukaryota</taxon>
        <taxon>Metazoa</taxon>
        <taxon>Chordata</taxon>
        <taxon>Craniata</taxon>
        <taxon>Vertebrata</taxon>
        <taxon>Euteleostomi</taxon>
        <taxon>Actinopterygii</taxon>
        <taxon>Neopterygii</taxon>
        <taxon>Teleostei</taxon>
        <taxon>Anguilliformes</taxon>
        <taxon>Anguillidae</taxon>
        <taxon>Anguilla</taxon>
    </lineage>
</organism>